<evidence type="ECO:0000313" key="2">
    <source>
        <dbReference type="Proteomes" id="UP000479132"/>
    </source>
</evidence>
<dbReference type="InterPro" id="IPR036163">
    <property type="entry name" value="HMA_dom_sf"/>
</dbReference>
<protein>
    <submittedName>
        <fullName evidence="1">Heavy-metal-associated domain-containing protein</fullName>
    </submittedName>
</protein>
<accession>A0A6M1SUA5</accession>
<dbReference type="Gene3D" id="3.30.70.100">
    <property type="match status" value="1"/>
</dbReference>
<gene>
    <name evidence="1" type="ORF">G3569_01915</name>
</gene>
<keyword evidence="2" id="KW-1185">Reference proteome</keyword>
<dbReference type="Proteomes" id="UP000479132">
    <property type="component" value="Unassembled WGS sequence"/>
</dbReference>
<dbReference type="SUPFAM" id="SSF55008">
    <property type="entry name" value="HMA, heavy metal-associated domain"/>
    <property type="match status" value="1"/>
</dbReference>
<evidence type="ECO:0000313" key="1">
    <source>
        <dbReference type="EMBL" id="NGP87096.1"/>
    </source>
</evidence>
<reference evidence="1 2" key="1">
    <citation type="submission" date="2020-02" db="EMBL/GenBank/DDBJ databases">
        <title>Aliifodinibius halophilus 2W32, complete genome.</title>
        <authorList>
            <person name="Li Y."/>
            <person name="Wu S."/>
        </authorList>
    </citation>
    <scope>NUCLEOTIDE SEQUENCE [LARGE SCALE GENOMIC DNA]</scope>
    <source>
        <strain evidence="1 2">2W32</strain>
    </source>
</reference>
<name>A0A6M1SUA5_9BACT</name>
<dbReference type="EMBL" id="JAALLS010000002">
    <property type="protein sequence ID" value="NGP87096.1"/>
    <property type="molecule type" value="Genomic_DNA"/>
</dbReference>
<proteinExistence type="predicted"/>
<comment type="caution">
    <text evidence="1">The sequence shown here is derived from an EMBL/GenBank/DDBJ whole genome shotgun (WGS) entry which is preliminary data.</text>
</comment>
<dbReference type="RefSeq" id="WP_165265543.1">
    <property type="nucleotide sequence ID" value="NZ_JAALLS010000002.1"/>
</dbReference>
<dbReference type="GO" id="GO:0046872">
    <property type="term" value="F:metal ion binding"/>
    <property type="evidence" value="ECO:0007669"/>
    <property type="project" value="InterPro"/>
</dbReference>
<dbReference type="AlphaFoldDB" id="A0A6M1SUA5"/>
<sequence length="79" mass="9274">MNNIISPKLKILVFRSNIDTSEKVMQVRNELTRLDHIYRVDVDLNNSENVLRLECHPSFSSEQLEQQVDKMGFHCSKLK</sequence>
<organism evidence="1 2">
    <name type="scientific">Fodinibius halophilus</name>
    <dbReference type="NCBI Taxonomy" id="1736908"/>
    <lineage>
        <taxon>Bacteria</taxon>
        <taxon>Pseudomonadati</taxon>
        <taxon>Balneolota</taxon>
        <taxon>Balneolia</taxon>
        <taxon>Balneolales</taxon>
        <taxon>Balneolaceae</taxon>
        <taxon>Fodinibius</taxon>
    </lineage>
</organism>